<keyword evidence="3" id="KW-1185">Reference proteome</keyword>
<evidence type="ECO:0008006" key="4">
    <source>
        <dbReference type="Google" id="ProtNLM"/>
    </source>
</evidence>
<dbReference type="AlphaFoldDB" id="A0A139AB85"/>
<keyword evidence="1" id="KW-0472">Membrane</keyword>
<organism evidence="2 3">
    <name type="scientific">Gonapodya prolifera (strain JEL478)</name>
    <name type="common">Monoblepharis prolifera</name>
    <dbReference type="NCBI Taxonomy" id="1344416"/>
    <lineage>
        <taxon>Eukaryota</taxon>
        <taxon>Fungi</taxon>
        <taxon>Fungi incertae sedis</taxon>
        <taxon>Chytridiomycota</taxon>
        <taxon>Chytridiomycota incertae sedis</taxon>
        <taxon>Monoblepharidomycetes</taxon>
        <taxon>Monoblepharidales</taxon>
        <taxon>Gonapodyaceae</taxon>
        <taxon>Gonapodya</taxon>
    </lineage>
</organism>
<reference evidence="2 3" key="1">
    <citation type="journal article" date="2015" name="Genome Biol. Evol.">
        <title>Phylogenomic analyses indicate that early fungi evolved digesting cell walls of algal ancestors of land plants.</title>
        <authorList>
            <person name="Chang Y."/>
            <person name="Wang S."/>
            <person name="Sekimoto S."/>
            <person name="Aerts A.L."/>
            <person name="Choi C."/>
            <person name="Clum A."/>
            <person name="LaButti K.M."/>
            <person name="Lindquist E.A."/>
            <person name="Yee Ngan C."/>
            <person name="Ohm R.A."/>
            <person name="Salamov A.A."/>
            <person name="Grigoriev I.V."/>
            <person name="Spatafora J.W."/>
            <person name="Berbee M.L."/>
        </authorList>
    </citation>
    <scope>NUCLEOTIDE SEQUENCE [LARGE SCALE GENOMIC DNA]</scope>
    <source>
        <strain evidence="2 3">JEL478</strain>
    </source>
</reference>
<name>A0A139AB85_GONPJ</name>
<dbReference type="EMBL" id="KQ965771">
    <property type="protein sequence ID" value="KXS14066.1"/>
    <property type="molecule type" value="Genomic_DNA"/>
</dbReference>
<evidence type="ECO:0000313" key="2">
    <source>
        <dbReference type="EMBL" id="KXS14066.1"/>
    </source>
</evidence>
<dbReference type="Proteomes" id="UP000070544">
    <property type="component" value="Unassembled WGS sequence"/>
</dbReference>
<proteinExistence type="predicted"/>
<keyword evidence="1" id="KW-1133">Transmembrane helix</keyword>
<evidence type="ECO:0000256" key="1">
    <source>
        <dbReference type="SAM" id="Phobius"/>
    </source>
</evidence>
<feature type="transmembrane region" description="Helical" evidence="1">
    <location>
        <begin position="416"/>
        <end position="436"/>
    </location>
</feature>
<evidence type="ECO:0000313" key="3">
    <source>
        <dbReference type="Proteomes" id="UP000070544"/>
    </source>
</evidence>
<accession>A0A139AB85</accession>
<dbReference type="OrthoDB" id="2181427at2759"/>
<sequence length="521" mass="57855">MNEVSAWDEEATRRAWADGAKTTSPLLLYSNMALAVSNGDSRRLGVTPGINDDTRDALPYLERAKRVMGFARNTPSTDSLFALMAFLAACQTCHYIPVSTMVIIAEAMEDVVKHIKANIDPDSIPEFASIAPQDRFFRRLLYWVPQKMRWATFYLAGNSSVTLLTKYISGDQDAFTQMGIADVKVNTNIHDFHSTTVQPRSFLILDPHAFEAAIENYVGDEVDPGALSTYGYFLAGQVGVYRTALNAADPAAHAALFSPIVQFQYPSVLQFRLVQLDACYEKLHSLLPASTLALMESGHLPVTFRNWSQWFAPKSADSSPGSSRSSPENNLQISPNECFWLLDMLGSRIMLHAPVRGNIVLLAQMPADSAISGPHLPSPAWLENDMGFTKCMEAASRIARVLRAFALSCWKHEMGAVFPTVVFAIYLSALTHIINYRNILQISQFQHPQMTPLAVSTAQDMAMFSIRILEAVGTVVHSAKDFARVARLFLSSHDPPFVPSYKCFDYDELRRLALVAKELTK</sequence>
<gene>
    <name evidence="2" type="ORF">M427DRAFT_354221</name>
</gene>
<protein>
    <recommendedName>
        <fullName evidence="4">Transcription factor domain-containing protein</fullName>
    </recommendedName>
</protein>
<keyword evidence="1" id="KW-0812">Transmembrane</keyword>